<dbReference type="Gene3D" id="3.30.450.40">
    <property type="match status" value="1"/>
</dbReference>
<keyword evidence="3 5" id="KW-0346">Stress response</keyword>
<evidence type="ECO:0000313" key="7">
    <source>
        <dbReference type="EMBL" id="RCL74325.1"/>
    </source>
</evidence>
<evidence type="ECO:0000256" key="1">
    <source>
        <dbReference type="ARBA" id="ARBA00022491"/>
    </source>
</evidence>
<dbReference type="Proteomes" id="UP000253570">
    <property type="component" value="Unassembled WGS sequence"/>
</dbReference>
<evidence type="ECO:0000256" key="5">
    <source>
        <dbReference type="HAMAP-Rule" id="MF_00081"/>
    </source>
</evidence>
<comment type="function">
    <text evidence="5">Negative regulator of class I heat shock genes (grpE-dnaK-dnaJ and groELS operons). Prevents heat-shock induction of these operons.</text>
</comment>
<dbReference type="InterPro" id="IPR036388">
    <property type="entry name" value="WH-like_DNA-bd_sf"/>
</dbReference>
<dbReference type="InterPro" id="IPR029016">
    <property type="entry name" value="GAF-like_dom_sf"/>
</dbReference>
<evidence type="ECO:0000313" key="8">
    <source>
        <dbReference type="Proteomes" id="UP000253570"/>
    </source>
</evidence>
<dbReference type="InterPro" id="IPR036390">
    <property type="entry name" value="WH_DNA-bd_sf"/>
</dbReference>
<protein>
    <recommendedName>
        <fullName evidence="5">Heat-inducible transcription repressor HrcA</fullName>
    </recommendedName>
</protein>
<dbReference type="PANTHER" id="PTHR34824:SF1">
    <property type="entry name" value="HEAT-INDUCIBLE TRANSCRIPTION REPRESSOR HRCA"/>
    <property type="match status" value="1"/>
</dbReference>
<feature type="domain" description="Heat-inducible transcription repressor HrcA C-terminal" evidence="6">
    <location>
        <begin position="113"/>
        <end position="338"/>
    </location>
</feature>
<evidence type="ECO:0000256" key="4">
    <source>
        <dbReference type="ARBA" id="ARBA00023163"/>
    </source>
</evidence>
<comment type="caution">
    <text evidence="7">The sequence shown here is derived from an EMBL/GenBank/DDBJ whole genome shotgun (WGS) entry which is preliminary data.</text>
</comment>
<sequence length="353" mass="39238">MIQSKSKIFQLDNRSRDVFKKIVEEYLAIGTPIGSKTISLMNDIDLSAASIRNIMHDLESLGLIYSPHISSGRIPTEGGLRLFVDAMLEIGNLTDIDQAVIKEQTISRNITVEDALTKASEMLSGLTNCAGVVSVNKDTKSIKHIEFVSLEKGKILVILVDQEGNVENRIVNNSERLTASSLATASNYLNHHMRGFTLQEAIQKIEMDLKYKENEIDKETASLLKQGLAVWSNSNYKKDDRILIVKGASKLIANIEATDDLERIRHLFQDLENKQEIMEVLGLAEKAEGVRIFIGSENKLFSLSGSSIIVAPYQNEKQQVVGVLGVIGPTRMNYGRIIPMVNYTAEMMKKILG</sequence>
<name>A0A368DSY8_9PROT</name>
<dbReference type="SUPFAM" id="SSF46785">
    <property type="entry name" value="Winged helix' DNA-binding domain"/>
    <property type="match status" value="1"/>
</dbReference>
<dbReference type="InterPro" id="IPR021153">
    <property type="entry name" value="HrcA_C"/>
</dbReference>
<dbReference type="PIRSF" id="PIRSF005485">
    <property type="entry name" value="HrcA"/>
    <property type="match status" value="1"/>
</dbReference>
<dbReference type="AlphaFoldDB" id="A0A368DSY8"/>
<dbReference type="GO" id="GO:0045892">
    <property type="term" value="P:negative regulation of DNA-templated transcription"/>
    <property type="evidence" value="ECO:0007669"/>
    <property type="project" value="UniProtKB-UniRule"/>
</dbReference>
<dbReference type="Pfam" id="PF01628">
    <property type="entry name" value="HrcA"/>
    <property type="match status" value="1"/>
</dbReference>
<organism evidence="7 8">
    <name type="scientific">PS1 clade bacterium</name>
    <dbReference type="NCBI Taxonomy" id="2175152"/>
    <lineage>
        <taxon>Bacteria</taxon>
        <taxon>Pseudomonadati</taxon>
        <taxon>Pseudomonadota</taxon>
        <taxon>Alphaproteobacteria</taxon>
        <taxon>PS1 clade</taxon>
    </lineage>
</organism>
<evidence type="ECO:0000256" key="2">
    <source>
        <dbReference type="ARBA" id="ARBA00023015"/>
    </source>
</evidence>
<evidence type="ECO:0000256" key="3">
    <source>
        <dbReference type="ARBA" id="ARBA00023016"/>
    </source>
</evidence>
<evidence type="ECO:0000259" key="6">
    <source>
        <dbReference type="Pfam" id="PF01628"/>
    </source>
</evidence>
<dbReference type="NCBIfam" id="TIGR00331">
    <property type="entry name" value="hrcA"/>
    <property type="match status" value="1"/>
</dbReference>
<reference evidence="7 8" key="1">
    <citation type="journal article" date="2018" name="Microbiome">
        <title>Fine metagenomic profile of the Mediterranean stratified and mixed water columns revealed by assembly and recruitment.</title>
        <authorList>
            <person name="Haro-Moreno J.M."/>
            <person name="Lopez-Perez M."/>
            <person name="De La Torre J.R."/>
            <person name="Picazo A."/>
            <person name="Camacho A."/>
            <person name="Rodriguez-Valera F."/>
        </authorList>
    </citation>
    <scope>NUCLEOTIDE SEQUENCE [LARGE SCALE GENOMIC DNA]</scope>
    <source>
        <strain evidence="7">MED-G57</strain>
    </source>
</reference>
<dbReference type="InterPro" id="IPR002571">
    <property type="entry name" value="HrcA"/>
</dbReference>
<dbReference type="Gene3D" id="1.10.10.10">
    <property type="entry name" value="Winged helix-like DNA-binding domain superfamily/Winged helix DNA-binding domain"/>
    <property type="match status" value="1"/>
</dbReference>
<accession>A0A368DSY8</accession>
<dbReference type="HAMAP" id="MF_00081">
    <property type="entry name" value="HrcA"/>
    <property type="match status" value="1"/>
</dbReference>
<dbReference type="GO" id="GO:0003677">
    <property type="term" value="F:DNA binding"/>
    <property type="evidence" value="ECO:0007669"/>
    <property type="project" value="InterPro"/>
</dbReference>
<dbReference type="PANTHER" id="PTHR34824">
    <property type="entry name" value="HEAT-INDUCIBLE TRANSCRIPTION REPRESSOR HRCA"/>
    <property type="match status" value="1"/>
</dbReference>
<proteinExistence type="inferred from homology"/>
<keyword evidence="4 5" id="KW-0804">Transcription</keyword>
<dbReference type="EMBL" id="QOQD01000002">
    <property type="protein sequence ID" value="RCL74325.1"/>
    <property type="molecule type" value="Genomic_DNA"/>
</dbReference>
<keyword evidence="2 5" id="KW-0805">Transcription regulation</keyword>
<gene>
    <name evidence="5" type="primary">hrcA</name>
    <name evidence="7" type="ORF">DBW71_00955</name>
</gene>
<keyword evidence="1 5" id="KW-0678">Repressor</keyword>
<dbReference type="SUPFAM" id="SSF55781">
    <property type="entry name" value="GAF domain-like"/>
    <property type="match status" value="1"/>
</dbReference>
<comment type="similarity">
    <text evidence="5">Belongs to the HrcA family.</text>
</comment>